<dbReference type="InterPro" id="IPR027417">
    <property type="entry name" value="P-loop_NTPase"/>
</dbReference>
<dbReference type="GO" id="GO:0004140">
    <property type="term" value="F:dephospho-CoA kinase activity"/>
    <property type="evidence" value="ECO:0007669"/>
    <property type="project" value="UniProtKB-EC"/>
</dbReference>
<dbReference type="EMBL" id="VSSQ01000130">
    <property type="protein sequence ID" value="MPL79775.1"/>
    <property type="molecule type" value="Genomic_DNA"/>
</dbReference>
<accession>A0A644ULH8</accession>
<keyword evidence="1" id="KW-0808">Transferase</keyword>
<name>A0A644ULH8_9ZZZZ</name>
<keyword evidence="1" id="KW-0418">Kinase</keyword>
<dbReference type="EC" id="2.7.1.24" evidence="1"/>
<dbReference type="Pfam" id="PF13238">
    <property type="entry name" value="AAA_18"/>
    <property type="match status" value="1"/>
</dbReference>
<sequence>MIIIGITGTLGAGKGTIVNLLKEKGFLHYSARDFIVETIEKEGLEVNRDSMTLIGNRLREEHSPSYIIESLYHRAKESGKNSIIESVRNPKEVEFLRQKEDFLLIAVDADIKIRYQRILQRKSSTDNVSFETFKQNEEREMQSNDVNAQNLKACIEKADIVVDNSGTIEDLKQKIEEIWKIIIKK</sequence>
<dbReference type="AlphaFoldDB" id="A0A644ULH8"/>
<organism evidence="1">
    <name type="scientific">bioreactor metagenome</name>
    <dbReference type="NCBI Taxonomy" id="1076179"/>
    <lineage>
        <taxon>unclassified sequences</taxon>
        <taxon>metagenomes</taxon>
        <taxon>ecological metagenomes</taxon>
    </lineage>
</organism>
<dbReference type="Gene3D" id="3.40.50.300">
    <property type="entry name" value="P-loop containing nucleotide triphosphate hydrolases"/>
    <property type="match status" value="1"/>
</dbReference>
<dbReference type="PANTHER" id="PTHR41930">
    <property type="entry name" value="UPF0200 PROTEIN MJ1399"/>
    <property type="match status" value="1"/>
</dbReference>
<evidence type="ECO:0000313" key="1">
    <source>
        <dbReference type="EMBL" id="MPL79775.1"/>
    </source>
</evidence>
<protein>
    <submittedName>
        <fullName evidence="1">Dephospho-CoA kinase</fullName>
        <ecNumber evidence="1">2.7.1.24</ecNumber>
    </submittedName>
</protein>
<gene>
    <name evidence="1" type="primary">coaE_9</name>
    <name evidence="1" type="ORF">SDC9_25660</name>
</gene>
<proteinExistence type="predicted"/>
<dbReference type="PANTHER" id="PTHR41930:SF1">
    <property type="entry name" value="DEPHOSPHO-COA KINASE"/>
    <property type="match status" value="1"/>
</dbReference>
<comment type="caution">
    <text evidence="1">The sequence shown here is derived from an EMBL/GenBank/DDBJ whole genome shotgun (WGS) entry which is preliminary data.</text>
</comment>
<dbReference type="SUPFAM" id="SSF52540">
    <property type="entry name" value="P-loop containing nucleoside triphosphate hydrolases"/>
    <property type="match status" value="1"/>
</dbReference>
<reference evidence="1" key="1">
    <citation type="submission" date="2019-08" db="EMBL/GenBank/DDBJ databases">
        <authorList>
            <person name="Kucharzyk K."/>
            <person name="Murdoch R.W."/>
            <person name="Higgins S."/>
            <person name="Loffler F."/>
        </authorList>
    </citation>
    <scope>NUCLEOTIDE SEQUENCE</scope>
</reference>